<name>A0AAE1A7U9_9GAST</name>
<keyword evidence="3" id="KW-1185">Reference proteome</keyword>
<evidence type="ECO:0000256" key="1">
    <source>
        <dbReference type="SAM" id="MobiDB-lite"/>
    </source>
</evidence>
<dbReference type="AlphaFoldDB" id="A0AAE1A7U9"/>
<organism evidence="2 3">
    <name type="scientific">Elysia crispata</name>
    <name type="common">lettuce slug</name>
    <dbReference type="NCBI Taxonomy" id="231223"/>
    <lineage>
        <taxon>Eukaryota</taxon>
        <taxon>Metazoa</taxon>
        <taxon>Spiralia</taxon>
        <taxon>Lophotrochozoa</taxon>
        <taxon>Mollusca</taxon>
        <taxon>Gastropoda</taxon>
        <taxon>Heterobranchia</taxon>
        <taxon>Euthyneura</taxon>
        <taxon>Panpulmonata</taxon>
        <taxon>Sacoglossa</taxon>
        <taxon>Placobranchoidea</taxon>
        <taxon>Plakobranchidae</taxon>
        <taxon>Elysia</taxon>
    </lineage>
</organism>
<evidence type="ECO:0000313" key="3">
    <source>
        <dbReference type="Proteomes" id="UP001283361"/>
    </source>
</evidence>
<protein>
    <submittedName>
        <fullName evidence="2">Uncharacterized protein</fullName>
    </submittedName>
</protein>
<proteinExistence type="predicted"/>
<accession>A0AAE1A7U9</accession>
<dbReference type="EMBL" id="JAWDGP010002497">
    <property type="protein sequence ID" value="KAK3782575.1"/>
    <property type="molecule type" value="Genomic_DNA"/>
</dbReference>
<feature type="region of interest" description="Disordered" evidence="1">
    <location>
        <begin position="71"/>
        <end position="92"/>
    </location>
</feature>
<dbReference type="Proteomes" id="UP001283361">
    <property type="component" value="Unassembled WGS sequence"/>
</dbReference>
<evidence type="ECO:0000313" key="2">
    <source>
        <dbReference type="EMBL" id="KAK3782575.1"/>
    </source>
</evidence>
<gene>
    <name evidence="2" type="ORF">RRG08_028070</name>
</gene>
<feature type="region of interest" description="Disordered" evidence="1">
    <location>
        <begin position="1"/>
        <end position="22"/>
    </location>
</feature>
<sequence>MGVKGRAILNSNTDPELRQNGESNYEDQYFDIDMLKLGLQPRTTSLMFNVKLHRKEPLEAIMIYQYVPEGPQRDKGGVQSTTTTYQRLQKNQ</sequence>
<comment type="caution">
    <text evidence="2">The sequence shown here is derived from an EMBL/GenBank/DDBJ whole genome shotgun (WGS) entry which is preliminary data.</text>
</comment>
<reference evidence="2" key="1">
    <citation type="journal article" date="2023" name="G3 (Bethesda)">
        <title>A reference genome for the long-term kleptoplast-retaining sea slug Elysia crispata morphotype clarki.</title>
        <authorList>
            <person name="Eastman K.E."/>
            <person name="Pendleton A.L."/>
            <person name="Shaikh M.A."/>
            <person name="Suttiyut T."/>
            <person name="Ogas R."/>
            <person name="Tomko P."/>
            <person name="Gavelis G."/>
            <person name="Widhalm J.R."/>
            <person name="Wisecaver J.H."/>
        </authorList>
    </citation>
    <scope>NUCLEOTIDE SEQUENCE</scope>
    <source>
        <strain evidence="2">ECLA1</strain>
    </source>
</reference>
<feature type="compositionally biased region" description="Polar residues" evidence="1">
    <location>
        <begin position="78"/>
        <end position="92"/>
    </location>
</feature>